<sequence length="143" mass="16199">MEFGILLICIALLNCITIYFLKNTDNTDHIRDAVVYTVCILLIAIGLMTGIWTFYLGSFLYLGQSAKSNNMLKVIILFSGFPISYFMNNSFYAALGISLIFCYSMTRLSESFIELIYFDPKPTTELKKEDTPVINDPSDKELA</sequence>
<evidence type="ECO:0000313" key="3">
    <source>
        <dbReference type="Proteomes" id="UP000094578"/>
    </source>
</evidence>
<reference evidence="2 3" key="1">
    <citation type="submission" date="2016-08" db="EMBL/GenBank/DDBJ databases">
        <title>Genome sequencing of Paenibacillus sp. TI45-13ar, isolated from Korean traditional nuruk.</title>
        <authorList>
            <person name="Kim S.-J."/>
        </authorList>
    </citation>
    <scope>NUCLEOTIDE SEQUENCE [LARGE SCALE GENOMIC DNA]</scope>
    <source>
        <strain evidence="2 3">TI45-13ar</strain>
    </source>
</reference>
<accession>A0A1E3KZD4</accession>
<organism evidence="2 3">
    <name type="scientific">Paenibacillus nuruki</name>
    <dbReference type="NCBI Taxonomy" id="1886670"/>
    <lineage>
        <taxon>Bacteria</taxon>
        <taxon>Bacillati</taxon>
        <taxon>Bacillota</taxon>
        <taxon>Bacilli</taxon>
        <taxon>Bacillales</taxon>
        <taxon>Paenibacillaceae</taxon>
        <taxon>Paenibacillus</taxon>
    </lineage>
</organism>
<dbReference type="EMBL" id="MDER01000074">
    <property type="protein sequence ID" value="ODP26846.1"/>
    <property type="molecule type" value="Genomic_DNA"/>
</dbReference>
<protein>
    <submittedName>
        <fullName evidence="2">Uncharacterized protein</fullName>
    </submittedName>
</protein>
<feature type="transmembrane region" description="Helical" evidence="1">
    <location>
        <begin position="33"/>
        <end position="62"/>
    </location>
</feature>
<feature type="transmembrane region" description="Helical" evidence="1">
    <location>
        <begin position="74"/>
        <end position="101"/>
    </location>
</feature>
<comment type="caution">
    <text evidence="2">The sequence shown here is derived from an EMBL/GenBank/DDBJ whole genome shotgun (WGS) entry which is preliminary data.</text>
</comment>
<name>A0A1E3KZD4_9BACL</name>
<keyword evidence="1" id="KW-0812">Transmembrane</keyword>
<evidence type="ECO:0000256" key="1">
    <source>
        <dbReference type="SAM" id="Phobius"/>
    </source>
</evidence>
<dbReference type="Proteomes" id="UP000094578">
    <property type="component" value="Unassembled WGS sequence"/>
</dbReference>
<evidence type="ECO:0000313" key="2">
    <source>
        <dbReference type="EMBL" id="ODP26846.1"/>
    </source>
</evidence>
<proteinExistence type="predicted"/>
<dbReference type="AlphaFoldDB" id="A0A1E3KZD4"/>
<keyword evidence="1" id="KW-0472">Membrane</keyword>
<keyword evidence="3" id="KW-1185">Reference proteome</keyword>
<gene>
    <name evidence="2" type="ORF">PTI45_03807</name>
</gene>
<keyword evidence="1" id="KW-1133">Transmembrane helix</keyword>